<evidence type="ECO:0000256" key="3">
    <source>
        <dbReference type="ARBA" id="ARBA00022692"/>
    </source>
</evidence>
<gene>
    <name evidence="7" type="ORF">SAMN05444359_101454</name>
</gene>
<protein>
    <submittedName>
        <fullName evidence="7">Cytochrome C oxidase subunit IV</fullName>
    </submittedName>
</protein>
<dbReference type="GO" id="GO:0005886">
    <property type="term" value="C:plasma membrane"/>
    <property type="evidence" value="ECO:0007669"/>
    <property type="project" value="UniProtKB-SubCell"/>
</dbReference>
<dbReference type="OrthoDB" id="981917at2"/>
<feature type="transmembrane region" description="Helical" evidence="6">
    <location>
        <begin position="45"/>
        <end position="66"/>
    </location>
</feature>
<keyword evidence="3 6" id="KW-0812">Transmembrane</keyword>
<keyword evidence="5 6" id="KW-0472">Membrane</keyword>
<comment type="subcellular location">
    <subcellularLocation>
        <location evidence="1">Cell membrane</location>
        <topology evidence="1">Multi-pass membrane protein</topology>
    </subcellularLocation>
</comment>
<evidence type="ECO:0000256" key="4">
    <source>
        <dbReference type="ARBA" id="ARBA00022989"/>
    </source>
</evidence>
<sequence length="135" mass="15161">MAGHLSYEDSKKAVWKGLGLLAAVTLAEVFLSLMKAAEWAEDIQWVFVLASLLIIILSVYKAYFIIYEFMHMGYEVKGLAMSVLLPMFLLVWALIAFFSEGSYWKDNRAEIEDRNQLEATPGVGAVITDEDFVVG</sequence>
<evidence type="ECO:0000256" key="2">
    <source>
        <dbReference type="ARBA" id="ARBA00022475"/>
    </source>
</evidence>
<dbReference type="AlphaFoldDB" id="A0A1H8ZUK8"/>
<dbReference type="Pfam" id="PF03626">
    <property type="entry name" value="COX4_pro"/>
    <property type="match status" value="1"/>
</dbReference>
<proteinExistence type="predicted"/>
<dbReference type="InParanoid" id="A0A1H8ZUK8"/>
<accession>A0A1H8ZUK8</accession>
<evidence type="ECO:0000313" key="7">
    <source>
        <dbReference type="EMBL" id="SEP68166.1"/>
    </source>
</evidence>
<feature type="transmembrane region" description="Helical" evidence="6">
    <location>
        <begin position="13"/>
        <end position="33"/>
    </location>
</feature>
<feature type="transmembrane region" description="Helical" evidence="6">
    <location>
        <begin position="78"/>
        <end position="98"/>
    </location>
</feature>
<keyword evidence="2" id="KW-1003">Cell membrane</keyword>
<reference evidence="8" key="1">
    <citation type="submission" date="2016-10" db="EMBL/GenBank/DDBJ databases">
        <authorList>
            <person name="Varghese N."/>
            <person name="Submissions S."/>
        </authorList>
    </citation>
    <scope>NUCLEOTIDE SEQUENCE [LARGE SCALE GENOMIC DNA]</scope>
    <source>
        <strain evidence="8">DSM 24740</strain>
    </source>
</reference>
<evidence type="ECO:0000256" key="6">
    <source>
        <dbReference type="SAM" id="Phobius"/>
    </source>
</evidence>
<evidence type="ECO:0000256" key="5">
    <source>
        <dbReference type="ARBA" id="ARBA00023136"/>
    </source>
</evidence>
<dbReference type="InterPro" id="IPR005171">
    <property type="entry name" value="Cyt_c_oxidase_su4_prok"/>
</dbReference>
<keyword evidence="4 6" id="KW-1133">Transmembrane helix</keyword>
<dbReference type="EMBL" id="FOFB01000001">
    <property type="protein sequence ID" value="SEP68166.1"/>
    <property type="molecule type" value="Genomic_DNA"/>
</dbReference>
<dbReference type="RefSeq" id="WP_090165156.1">
    <property type="nucleotide sequence ID" value="NZ_FOFB01000001.1"/>
</dbReference>
<organism evidence="7 8">
    <name type="scientific">Neolewinella agarilytica</name>
    <dbReference type="NCBI Taxonomy" id="478744"/>
    <lineage>
        <taxon>Bacteria</taxon>
        <taxon>Pseudomonadati</taxon>
        <taxon>Bacteroidota</taxon>
        <taxon>Saprospiria</taxon>
        <taxon>Saprospirales</taxon>
        <taxon>Lewinellaceae</taxon>
        <taxon>Neolewinella</taxon>
    </lineage>
</organism>
<dbReference type="Proteomes" id="UP000199021">
    <property type="component" value="Unassembled WGS sequence"/>
</dbReference>
<keyword evidence="8" id="KW-1185">Reference proteome</keyword>
<evidence type="ECO:0000313" key="8">
    <source>
        <dbReference type="Proteomes" id="UP000199021"/>
    </source>
</evidence>
<dbReference type="STRING" id="478744.SAMN05444359_101454"/>
<evidence type="ECO:0000256" key="1">
    <source>
        <dbReference type="ARBA" id="ARBA00004651"/>
    </source>
</evidence>
<name>A0A1H8ZUK8_9BACT</name>